<feature type="domain" description="tRNA(Ile)-lysidine/2-thiocytidine synthase N-terminal" evidence="7">
    <location>
        <begin position="284"/>
        <end position="330"/>
    </location>
</feature>
<keyword evidence="4" id="KW-0547">Nucleotide-binding</keyword>
<keyword evidence="3" id="KW-0819">tRNA processing</keyword>
<dbReference type="InParanoid" id="A0A1Y2DYG2"/>
<feature type="domain" description="tRNA(Ile)-lysidine/2-thiocytidine synthase N-terminal" evidence="7">
    <location>
        <begin position="43"/>
        <end position="193"/>
    </location>
</feature>
<dbReference type="AlphaFoldDB" id="A0A1Y2DYG2"/>
<dbReference type="Proteomes" id="UP000193689">
    <property type="component" value="Unassembled WGS sequence"/>
</dbReference>
<dbReference type="RefSeq" id="XP_040715663.1">
    <property type="nucleotide sequence ID" value="XM_040855957.1"/>
</dbReference>
<evidence type="ECO:0000259" key="7">
    <source>
        <dbReference type="Pfam" id="PF01171"/>
    </source>
</evidence>
<dbReference type="InterPro" id="IPR014729">
    <property type="entry name" value="Rossmann-like_a/b/a_fold"/>
</dbReference>
<gene>
    <name evidence="8" type="ORF">BCR38DRAFT_342566</name>
</gene>
<evidence type="ECO:0000256" key="2">
    <source>
        <dbReference type="ARBA" id="ARBA00022598"/>
    </source>
</evidence>
<dbReference type="PANTHER" id="PTHR43033:SF1">
    <property type="entry name" value="TRNA(ILE)-LYSIDINE SYNTHASE-RELATED"/>
    <property type="match status" value="1"/>
</dbReference>
<dbReference type="NCBIfam" id="TIGR02432">
    <property type="entry name" value="lysidine_TilS_N"/>
    <property type="match status" value="1"/>
</dbReference>
<dbReference type="EC" id="6.3.4.19" evidence="1"/>
<evidence type="ECO:0000256" key="4">
    <source>
        <dbReference type="ARBA" id="ARBA00022741"/>
    </source>
</evidence>
<dbReference type="Pfam" id="PF01171">
    <property type="entry name" value="ATP_bind_3"/>
    <property type="match status" value="2"/>
</dbReference>
<dbReference type="GO" id="GO:0005524">
    <property type="term" value="F:ATP binding"/>
    <property type="evidence" value="ECO:0007669"/>
    <property type="project" value="UniProtKB-KW"/>
</dbReference>
<sequence length="696" mass="80392">MATISPVVHSSARAIRLAEFLDALRATCKPRFPHARGSQHRPVVLAISGGVDSMALAYLCSKVRRFDPDFKISDNPVQKFQALVVDHGLREGSNQEAEAVCKALWQMEILSEVLPINWNKEIGLGTDPNLLPNLESVARRVRYRKLGTVCANRKVASLMLAHHQDDQYETVLMRLLNGHGSRGLRGMRRASGIPECEGVHGAYNSGWIDDQSRQIPYYNTKPTQRQRKYLRYDLRHSINMLLQEDEPAQAEDPWAGEENYGAYSYLNRDVSKSFVVGLLPIEDGGVNIYRPLLEFSKDRLVATCLENNVPWWEDHTNKDPTLTMRNAVRHLWKNFELPQALQKPAILELRERSECRAQALEAEANRLLQQTILHDFQPQVGTLVVQFPELKPPKSTKYRPTSERYQGWVSRKREVAGLLIQRILALVSPETQTAPLANLQNVISRLFPSLGNSAAELVATPKAFPIAGVHFMPIESTPQSVAMSTHPRTWYLARLPYPKNRPLPTWRTPYWSLTEQIAKHRKRVHWKWSTWLRWHFWDGRYWVRLAHRLPYRVVVMPFLIEHAKSFRESLLPRERKRLNEALKKYTPGKVRYTLPAIYCEEYLDLDNNWRPIKALDTSKMRMLALPSLDIQVPELDKWLLYEMRYKRADRNTLQMAGTLARSPVRATRRVGRAVRSMKGRIRLTRTAGFRSRSSNR</sequence>
<name>A0A1Y2DYG2_9PEZI</name>
<evidence type="ECO:0000256" key="6">
    <source>
        <dbReference type="ARBA" id="ARBA00048539"/>
    </source>
</evidence>
<dbReference type="GO" id="GO:0032267">
    <property type="term" value="F:tRNA(Ile)-lysidine synthase activity"/>
    <property type="evidence" value="ECO:0007669"/>
    <property type="project" value="UniProtKB-EC"/>
</dbReference>
<dbReference type="Gene3D" id="3.40.50.620">
    <property type="entry name" value="HUPs"/>
    <property type="match status" value="1"/>
</dbReference>
<proteinExistence type="inferred from homology"/>
<dbReference type="InterPro" id="IPR011063">
    <property type="entry name" value="TilS/TtcA_N"/>
</dbReference>
<evidence type="ECO:0000313" key="8">
    <source>
        <dbReference type="EMBL" id="ORY64249.1"/>
    </source>
</evidence>
<dbReference type="PANTHER" id="PTHR43033">
    <property type="entry name" value="TRNA(ILE)-LYSIDINE SYNTHASE-RELATED"/>
    <property type="match status" value="1"/>
</dbReference>
<dbReference type="HAMAP" id="MF_01161">
    <property type="entry name" value="tRNA_Ile_lys_synt"/>
    <property type="match status" value="1"/>
</dbReference>
<reference evidence="8 9" key="1">
    <citation type="submission" date="2016-07" db="EMBL/GenBank/DDBJ databases">
        <title>Pervasive Adenine N6-methylation of Active Genes in Fungi.</title>
        <authorList>
            <consortium name="DOE Joint Genome Institute"/>
            <person name="Mondo S.J."/>
            <person name="Dannebaum R.O."/>
            <person name="Kuo R.C."/>
            <person name="Labutti K."/>
            <person name="Haridas S."/>
            <person name="Kuo A."/>
            <person name="Salamov A."/>
            <person name="Ahrendt S.R."/>
            <person name="Lipzen A."/>
            <person name="Sullivan W."/>
            <person name="Andreopoulos W.B."/>
            <person name="Clum A."/>
            <person name="Lindquist E."/>
            <person name="Daum C."/>
            <person name="Ramamoorthy G.K."/>
            <person name="Gryganskyi A."/>
            <person name="Culley D."/>
            <person name="Magnuson J.K."/>
            <person name="James T.Y."/>
            <person name="O'Malley M.A."/>
            <person name="Stajich J.E."/>
            <person name="Spatafora J.W."/>
            <person name="Visel A."/>
            <person name="Grigoriev I.V."/>
        </authorList>
    </citation>
    <scope>NUCLEOTIDE SEQUENCE [LARGE SCALE GENOMIC DNA]</scope>
    <source>
        <strain evidence="8 9">CBS 129021</strain>
    </source>
</reference>
<dbReference type="SUPFAM" id="SSF52402">
    <property type="entry name" value="Adenine nucleotide alpha hydrolases-like"/>
    <property type="match status" value="1"/>
</dbReference>
<dbReference type="InterPro" id="IPR012795">
    <property type="entry name" value="tRNA_Ile_lys_synt_N"/>
</dbReference>
<evidence type="ECO:0000256" key="3">
    <source>
        <dbReference type="ARBA" id="ARBA00022694"/>
    </source>
</evidence>
<accession>A0A1Y2DYG2</accession>
<keyword evidence="9" id="KW-1185">Reference proteome</keyword>
<dbReference type="EMBL" id="MCFJ01000007">
    <property type="protein sequence ID" value="ORY64249.1"/>
    <property type="molecule type" value="Genomic_DNA"/>
</dbReference>
<evidence type="ECO:0000256" key="1">
    <source>
        <dbReference type="ARBA" id="ARBA00013267"/>
    </source>
</evidence>
<evidence type="ECO:0000256" key="5">
    <source>
        <dbReference type="ARBA" id="ARBA00022840"/>
    </source>
</evidence>
<comment type="catalytic activity">
    <reaction evidence="6">
        <text>cytidine(34) in tRNA(Ile2) + L-lysine + ATP = lysidine(34) in tRNA(Ile2) + AMP + diphosphate + H(+)</text>
        <dbReference type="Rhea" id="RHEA:43744"/>
        <dbReference type="Rhea" id="RHEA-COMP:10625"/>
        <dbReference type="Rhea" id="RHEA-COMP:10670"/>
        <dbReference type="ChEBI" id="CHEBI:15378"/>
        <dbReference type="ChEBI" id="CHEBI:30616"/>
        <dbReference type="ChEBI" id="CHEBI:32551"/>
        <dbReference type="ChEBI" id="CHEBI:33019"/>
        <dbReference type="ChEBI" id="CHEBI:82748"/>
        <dbReference type="ChEBI" id="CHEBI:83665"/>
        <dbReference type="ChEBI" id="CHEBI:456215"/>
        <dbReference type="EC" id="6.3.4.19"/>
    </reaction>
</comment>
<organism evidence="8 9">
    <name type="scientific">Pseudomassariella vexata</name>
    <dbReference type="NCBI Taxonomy" id="1141098"/>
    <lineage>
        <taxon>Eukaryota</taxon>
        <taxon>Fungi</taxon>
        <taxon>Dikarya</taxon>
        <taxon>Ascomycota</taxon>
        <taxon>Pezizomycotina</taxon>
        <taxon>Sordariomycetes</taxon>
        <taxon>Xylariomycetidae</taxon>
        <taxon>Amphisphaeriales</taxon>
        <taxon>Pseudomassariaceae</taxon>
        <taxon>Pseudomassariella</taxon>
    </lineage>
</organism>
<dbReference type="InterPro" id="IPR012094">
    <property type="entry name" value="tRNA_Ile_lys_synt"/>
</dbReference>
<keyword evidence="5" id="KW-0067">ATP-binding</keyword>
<keyword evidence="2" id="KW-0436">Ligase</keyword>
<dbReference type="STRING" id="1141098.A0A1Y2DYG2"/>
<dbReference type="CDD" id="cd01992">
    <property type="entry name" value="TilS_N"/>
    <property type="match status" value="1"/>
</dbReference>
<comment type="caution">
    <text evidence="8">The sequence shown here is derived from an EMBL/GenBank/DDBJ whole genome shotgun (WGS) entry which is preliminary data.</text>
</comment>
<evidence type="ECO:0000313" key="9">
    <source>
        <dbReference type="Proteomes" id="UP000193689"/>
    </source>
</evidence>
<dbReference type="GeneID" id="63772169"/>
<dbReference type="GO" id="GO:0008033">
    <property type="term" value="P:tRNA processing"/>
    <property type="evidence" value="ECO:0007669"/>
    <property type="project" value="UniProtKB-KW"/>
</dbReference>
<protein>
    <recommendedName>
        <fullName evidence="1">tRNA(Ile)-lysidine synthetase</fullName>
        <ecNumber evidence="1">6.3.4.19</ecNumber>
    </recommendedName>
</protein>
<dbReference type="OrthoDB" id="434144at2759"/>